<dbReference type="Gene3D" id="1.10.3720.10">
    <property type="entry name" value="MetI-like"/>
    <property type="match status" value="2"/>
</dbReference>
<keyword evidence="4 5" id="KW-0472">Membrane</keyword>
<feature type="transmembrane region" description="Helical" evidence="5">
    <location>
        <begin position="394"/>
        <end position="415"/>
    </location>
</feature>
<keyword evidence="3 5" id="KW-1133">Transmembrane helix</keyword>
<feature type="transmembrane region" description="Helical" evidence="5">
    <location>
        <begin position="21"/>
        <end position="44"/>
    </location>
</feature>
<comment type="similarity">
    <text evidence="5">Belongs to the binding-protein-dependent transport system permease family.</text>
</comment>
<feature type="transmembrane region" description="Helical" evidence="5">
    <location>
        <begin position="528"/>
        <end position="553"/>
    </location>
</feature>
<dbReference type="RefSeq" id="WP_021495771.1">
    <property type="nucleotide sequence ID" value="NZ_AVQI01000079.1"/>
</dbReference>
<organism evidence="7 8">
    <name type="scientific">Treponema socranskii subsp. socranskii VPI DR56BR1116 = ATCC 35536</name>
    <dbReference type="NCBI Taxonomy" id="1125725"/>
    <lineage>
        <taxon>Bacteria</taxon>
        <taxon>Pseudomonadati</taxon>
        <taxon>Spirochaetota</taxon>
        <taxon>Spirochaetia</taxon>
        <taxon>Spirochaetales</taxon>
        <taxon>Treponemataceae</taxon>
        <taxon>Treponema</taxon>
    </lineage>
</organism>
<comment type="subcellular location">
    <subcellularLocation>
        <location evidence="1 5">Cell membrane</location>
        <topology evidence="1 5">Multi-pass membrane protein</topology>
    </subcellularLocation>
</comment>
<dbReference type="PANTHER" id="PTHR43496">
    <property type="entry name" value="PROTEIN LPLB"/>
    <property type="match status" value="1"/>
</dbReference>
<feature type="transmembrane region" description="Helical" evidence="5">
    <location>
        <begin position="363"/>
        <end position="382"/>
    </location>
</feature>
<feature type="transmembrane region" description="Helical" evidence="5">
    <location>
        <begin position="310"/>
        <end position="333"/>
    </location>
</feature>
<comment type="caution">
    <text evidence="7">The sequence shown here is derived from an EMBL/GenBank/DDBJ whole genome shotgun (WGS) entry which is preliminary data.</text>
</comment>
<dbReference type="InterPro" id="IPR035906">
    <property type="entry name" value="MetI-like_sf"/>
</dbReference>
<evidence type="ECO:0000256" key="3">
    <source>
        <dbReference type="ARBA" id="ARBA00022989"/>
    </source>
</evidence>
<feature type="transmembrane region" description="Helical" evidence="5">
    <location>
        <begin position="204"/>
        <end position="225"/>
    </location>
</feature>
<feature type="domain" description="ABC transmembrane type-1" evidence="6">
    <location>
        <begin position="79"/>
        <end position="279"/>
    </location>
</feature>
<accession>A0ABN0P2V9</accession>
<feature type="transmembrane region" description="Helical" evidence="5">
    <location>
        <begin position="117"/>
        <end position="139"/>
    </location>
</feature>
<dbReference type="CDD" id="cd06261">
    <property type="entry name" value="TM_PBP2"/>
    <property type="match status" value="2"/>
</dbReference>
<name>A0ABN0P2V9_TRESO</name>
<sequence length="564" mass="62073">MSEKALTGGGKTVRFAGFRTLLRQPMLVVSILVVFILLVTFVLYPMLKIMQLAFTDETHKATFSNLTTIFKSRSYRTTFINSIKLAVVVSVLATIIGYIFAFAVNRTEVPCRRFFNTIIQLPIISPPFILALSIIFLFGRQGIITNGLFGIKNSNVYGFGSLVFIQVISFFPVAYLTLTGILASIDSSVEDAAMNIGASRWHTFWTVTFPLSLPGVISAALLTFVQSLEDFSNPAVIGGDYSTLSTEAYRTITGMYDFHAGTALALALLAPTVIAFLLQRYWLQKKVFVTITGKSVSQTRKIHGKSTVPFFIFCICVSAVFLLLYGTVFVGAFTKTWGIDYTFCFSHFKYAWTYAKEALGKSMQLSLIAAPLTGMLGIYIAYLTTRKRFPGRKIMQISSLLTFAIPGTVLGIGYISAFNTGLIILTGTPYILLAAFIFRNISVSIESGASTLLQIDKSIDEASSILGAGNGMTFRRITLPLLKSPFFTGIVFSFVRSMTAVSTVIFLTSPKWPLATSKVYGLFDISKYSDAAALVVYMIIIILVAIGIINALVKWILKPRVHKF</sequence>
<dbReference type="EMBL" id="AVQI01000079">
    <property type="protein sequence ID" value="ERJ98948.1"/>
    <property type="molecule type" value="Genomic_DNA"/>
</dbReference>
<evidence type="ECO:0000313" key="8">
    <source>
        <dbReference type="Proteomes" id="UP000016646"/>
    </source>
</evidence>
<dbReference type="PANTHER" id="PTHR43496:SF1">
    <property type="entry name" value="POLYGALACTURONAN_RHAMNOGALACTURONAN TRANSPORT SYSTEM PERMEASE PROTEIN YTEP"/>
    <property type="match status" value="1"/>
</dbReference>
<feature type="domain" description="ABC transmembrane type-1" evidence="6">
    <location>
        <begin position="359"/>
        <end position="549"/>
    </location>
</feature>
<evidence type="ECO:0000313" key="7">
    <source>
        <dbReference type="EMBL" id="ERJ98948.1"/>
    </source>
</evidence>
<feature type="transmembrane region" description="Helical" evidence="5">
    <location>
        <begin position="421"/>
        <end position="438"/>
    </location>
</feature>
<evidence type="ECO:0000256" key="4">
    <source>
        <dbReference type="ARBA" id="ARBA00023136"/>
    </source>
</evidence>
<evidence type="ECO:0000259" key="6">
    <source>
        <dbReference type="PROSITE" id="PS50928"/>
    </source>
</evidence>
<gene>
    <name evidence="7" type="ORF">HMPREF0860_1894</name>
</gene>
<dbReference type="SUPFAM" id="SSF161098">
    <property type="entry name" value="MetI-like"/>
    <property type="match status" value="2"/>
</dbReference>
<dbReference type="PROSITE" id="PS50928">
    <property type="entry name" value="ABC_TM1"/>
    <property type="match status" value="2"/>
</dbReference>
<evidence type="ECO:0000256" key="5">
    <source>
        <dbReference type="RuleBase" id="RU363032"/>
    </source>
</evidence>
<evidence type="ECO:0000256" key="1">
    <source>
        <dbReference type="ARBA" id="ARBA00004651"/>
    </source>
</evidence>
<keyword evidence="2 5" id="KW-0812">Transmembrane</keyword>
<keyword evidence="8" id="KW-1185">Reference proteome</keyword>
<evidence type="ECO:0000256" key="2">
    <source>
        <dbReference type="ARBA" id="ARBA00022692"/>
    </source>
</evidence>
<dbReference type="Pfam" id="PF00528">
    <property type="entry name" value="BPD_transp_1"/>
    <property type="match status" value="2"/>
</dbReference>
<keyword evidence="5" id="KW-0813">Transport</keyword>
<dbReference type="Proteomes" id="UP000016646">
    <property type="component" value="Unassembled WGS sequence"/>
</dbReference>
<feature type="transmembrane region" description="Helical" evidence="5">
    <location>
        <begin position="159"/>
        <end position="183"/>
    </location>
</feature>
<feature type="transmembrane region" description="Helical" evidence="5">
    <location>
        <begin position="486"/>
        <end position="508"/>
    </location>
</feature>
<protein>
    <submittedName>
        <fullName evidence="7">ABC transporter, permease protein</fullName>
    </submittedName>
</protein>
<proteinExistence type="inferred from homology"/>
<dbReference type="InterPro" id="IPR000515">
    <property type="entry name" value="MetI-like"/>
</dbReference>
<feature type="transmembrane region" description="Helical" evidence="5">
    <location>
        <begin position="258"/>
        <end position="278"/>
    </location>
</feature>
<feature type="transmembrane region" description="Helical" evidence="5">
    <location>
        <begin position="83"/>
        <end position="105"/>
    </location>
</feature>
<reference evidence="7 8" key="1">
    <citation type="submission" date="2013-08" db="EMBL/GenBank/DDBJ databases">
        <authorList>
            <person name="Durkin A.S."/>
            <person name="Haft D.R."/>
            <person name="McCorrison J."/>
            <person name="Torralba M."/>
            <person name="Gillis M."/>
            <person name="Haft D.H."/>
            <person name="Methe B."/>
            <person name="Sutton G."/>
            <person name="Nelson K.E."/>
        </authorList>
    </citation>
    <scope>NUCLEOTIDE SEQUENCE [LARGE SCALE GENOMIC DNA]</scope>
    <source>
        <strain evidence="7 8">ATCC 35536</strain>
    </source>
</reference>